<dbReference type="RefSeq" id="WP_135621557.1">
    <property type="nucleotide sequence ID" value="NZ_RQGD01000005.1"/>
</dbReference>
<proteinExistence type="predicted"/>
<gene>
    <name evidence="1" type="ORF">EHQ58_01430</name>
</gene>
<dbReference type="EMBL" id="RQGD01000005">
    <property type="protein sequence ID" value="TGL63137.1"/>
    <property type="molecule type" value="Genomic_DNA"/>
</dbReference>
<organism evidence="1 2">
    <name type="scientific">Leptospira ognonensis</name>
    <dbReference type="NCBI Taxonomy" id="2484945"/>
    <lineage>
        <taxon>Bacteria</taxon>
        <taxon>Pseudomonadati</taxon>
        <taxon>Spirochaetota</taxon>
        <taxon>Spirochaetia</taxon>
        <taxon>Leptospirales</taxon>
        <taxon>Leptospiraceae</taxon>
        <taxon>Leptospira</taxon>
    </lineage>
</organism>
<reference evidence="1" key="1">
    <citation type="journal article" date="2019" name="PLoS Negl. Trop. Dis.">
        <title>Revisiting the worldwide diversity of Leptospira species in the environment.</title>
        <authorList>
            <person name="Vincent A.T."/>
            <person name="Schiettekatte O."/>
            <person name="Bourhy P."/>
            <person name="Veyrier F.J."/>
            <person name="Picardeau M."/>
        </authorList>
    </citation>
    <scope>NUCLEOTIDE SEQUENCE [LARGE SCALE GENOMIC DNA]</scope>
    <source>
        <strain evidence="1">201702476</strain>
    </source>
</reference>
<sequence length="66" mass="7369">MNKCHCAEVYFEDILKIVKETNRPLLEVAKDLGAADTCTACVTDMFHFVQNELEGLTLAGNSTYRS</sequence>
<name>A0A4R9K926_9LEPT</name>
<dbReference type="Proteomes" id="UP000297693">
    <property type="component" value="Unassembled WGS sequence"/>
</dbReference>
<dbReference type="InterPro" id="IPR041854">
    <property type="entry name" value="BFD-like_2Fe2S-bd_dom_sf"/>
</dbReference>
<dbReference type="AlphaFoldDB" id="A0A4R9K926"/>
<keyword evidence="2" id="KW-1185">Reference proteome</keyword>
<accession>A0A4R9K926</accession>
<dbReference type="Gene3D" id="1.10.10.1100">
    <property type="entry name" value="BFD-like [2Fe-2S]-binding domain"/>
    <property type="match status" value="1"/>
</dbReference>
<evidence type="ECO:0000313" key="1">
    <source>
        <dbReference type="EMBL" id="TGL63137.1"/>
    </source>
</evidence>
<comment type="caution">
    <text evidence="1">The sequence shown here is derived from an EMBL/GenBank/DDBJ whole genome shotgun (WGS) entry which is preliminary data.</text>
</comment>
<evidence type="ECO:0000313" key="2">
    <source>
        <dbReference type="Proteomes" id="UP000297693"/>
    </source>
</evidence>
<dbReference type="OrthoDB" id="341046at2"/>
<protein>
    <submittedName>
        <fullName evidence="1">(2Fe-2S)-binding protein</fullName>
    </submittedName>
</protein>